<organism evidence="2 3">
    <name type="scientific">Cercophora samala</name>
    <dbReference type="NCBI Taxonomy" id="330535"/>
    <lineage>
        <taxon>Eukaryota</taxon>
        <taxon>Fungi</taxon>
        <taxon>Dikarya</taxon>
        <taxon>Ascomycota</taxon>
        <taxon>Pezizomycotina</taxon>
        <taxon>Sordariomycetes</taxon>
        <taxon>Sordariomycetidae</taxon>
        <taxon>Sordariales</taxon>
        <taxon>Lasiosphaeriaceae</taxon>
        <taxon>Cercophora</taxon>
    </lineage>
</organism>
<evidence type="ECO:0000313" key="3">
    <source>
        <dbReference type="Proteomes" id="UP001174997"/>
    </source>
</evidence>
<evidence type="ECO:0000256" key="1">
    <source>
        <dbReference type="SAM" id="Phobius"/>
    </source>
</evidence>
<proteinExistence type="predicted"/>
<feature type="transmembrane region" description="Helical" evidence="1">
    <location>
        <begin position="58"/>
        <end position="78"/>
    </location>
</feature>
<reference evidence="2" key="1">
    <citation type="submission" date="2023-06" db="EMBL/GenBank/DDBJ databases">
        <title>Genome-scale phylogeny and comparative genomics of the fungal order Sordariales.</title>
        <authorList>
            <consortium name="Lawrence Berkeley National Laboratory"/>
            <person name="Hensen N."/>
            <person name="Bonometti L."/>
            <person name="Westerberg I."/>
            <person name="Brannstrom I.O."/>
            <person name="Guillou S."/>
            <person name="Cros-Aarteil S."/>
            <person name="Calhoun S."/>
            <person name="Haridas S."/>
            <person name="Kuo A."/>
            <person name="Mondo S."/>
            <person name="Pangilinan J."/>
            <person name="Riley R."/>
            <person name="Labutti K."/>
            <person name="Andreopoulos B."/>
            <person name="Lipzen A."/>
            <person name="Chen C."/>
            <person name="Yanf M."/>
            <person name="Daum C."/>
            <person name="Ng V."/>
            <person name="Clum A."/>
            <person name="Steindorff A."/>
            <person name="Ohm R."/>
            <person name="Martin F."/>
            <person name="Silar P."/>
            <person name="Natvig D."/>
            <person name="Lalanne C."/>
            <person name="Gautier V."/>
            <person name="Ament-Velasquez S.L."/>
            <person name="Kruys A."/>
            <person name="Hutchinson M.I."/>
            <person name="Powell A.J."/>
            <person name="Barry K."/>
            <person name="Miller A.N."/>
            <person name="Grigoriev I.V."/>
            <person name="Debuchy R."/>
            <person name="Gladieux P."/>
            <person name="Thoren M.H."/>
            <person name="Johannesson H."/>
        </authorList>
    </citation>
    <scope>NUCLEOTIDE SEQUENCE</scope>
    <source>
        <strain evidence="2">CBS 307.81</strain>
    </source>
</reference>
<protein>
    <submittedName>
        <fullName evidence="2">Uncharacterized protein</fullName>
    </submittedName>
</protein>
<dbReference type="EMBL" id="JAULSY010000004">
    <property type="protein sequence ID" value="KAK0673966.1"/>
    <property type="molecule type" value="Genomic_DNA"/>
</dbReference>
<evidence type="ECO:0000313" key="2">
    <source>
        <dbReference type="EMBL" id="KAK0673966.1"/>
    </source>
</evidence>
<comment type="caution">
    <text evidence="2">The sequence shown here is derived from an EMBL/GenBank/DDBJ whole genome shotgun (WGS) entry which is preliminary data.</text>
</comment>
<feature type="transmembrane region" description="Helical" evidence="1">
    <location>
        <begin position="85"/>
        <end position="106"/>
    </location>
</feature>
<feature type="transmembrane region" description="Helical" evidence="1">
    <location>
        <begin position="12"/>
        <end position="31"/>
    </location>
</feature>
<dbReference type="AlphaFoldDB" id="A0AA40DEN6"/>
<dbReference type="Proteomes" id="UP001174997">
    <property type="component" value="Unassembled WGS sequence"/>
</dbReference>
<accession>A0AA40DEN6</accession>
<name>A0AA40DEN6_9PEZI</name>
<keyword evidence="3" id="KW-1185">Reference proteome</keyword>
<sequence>MMISLPTRETLLYRATVLNFVFVVVRLRVMVEEVALLVAVGVVRLRVMVNEGVLLEVVWLRNMVEEVVLLVAVGAVLLRNTVEEVVLLVAVGAVLLRGVVEVVVLLSPHPLGFHRGHMLLIRATLRHSSKTLEGLSPTRIILRILDKGTLQRILPRHLILLPRTRLHYFDQGAYQGMIPARTIRTILPPQIVLQVLGLLLPHILLLPRDFILQIPDTGTSQ</sequence>
<keyword evidence="1" id="KW-0472">Membrane</keyword>
<gene>
    <name evidence="2" type="ORF">QBC41DRAFT_105169</name>
</gene>
<keyword evidence="1" id="KW-1133">Transmembrane helix</keyword>
<keyword evidence="1" id="KW-0812">Transmembrane</keyword>